<sequence length="250" mass="27264">MTDPPSTTDTTTNQQTNANQYNDEELARHLQQEEFMGVATDRHQHVPSAGGIAMGHMPGSSAPTAMTGGPQPTVVGQPVGFGPTGMAMGNYGGPPGTMGVIAVSALTPAEGKVLLAYQLSRTVMCLSVLDLLICVTWAMNRSFRWFLLLTPFALCGLIAGWTYNRIFVWGYLGYLCFSIAARIAVAILLIANYSGGWLTALLYFLFVLIEIWVMRLVNKYRLLLTELTPEDIANLKAGRITPPARQLVFF</sequence>
<dbReference type="VEuPathDB" id="CryptoDB:Vbra_19644"/>
<keyword evidence="4" id="KW-1185">Reference proteome</keyword>
<protein>
    <submittedName>
        <fullName evidence="3">Uncharacterized protein</fullName>
    </submittedName>
</protein>
<feature type="compositionally biased region" description="Low complexity" evidence="1">
    <location>
        <begin position="1"/>
        <end position="17"/>
    </location>
</feature>
<keyword evidence="2" id="KW-0472">Membrane</keyword>
<keyword evidence="2" id="KW-0812">Transmembrane</keyword>
<dbReference type="AlphaFoldDB" id="A0A0G4H6R5"/>
<name>A0A0G4H6R5_VITBC</name>
<evidence type="ECO:0000313" key="4">
    <source>
        <dbReference type="Proteomes" id="UP000041254"/>
    </source>
</evidence>
<evidence type="ECO:0000256" key="2">
    <source>
        <dbReference type="SAM" id="Phobius"/>
    </source>
</evidence>
<accession>A0A0G4H6R5</accession>
<proteinExistence type="predicted"/>
<feature type="transmembrane region" description="Helical" evidence="2">
    <location>
        <begin position="197"/>
        <end position="217"/>
    </location>
</feature>
<evidence type="ECO:0000256" key="1">
    <source>
        <dbReference type="SAM" id="MobiDB-lite"/>
    </source>
</evidence>
<feature type="transmembrane region" description="Helical" evidence="2">
    <location>
        <begin position="145"/>
        <end position="164"/>
    </location>
</feature>
<evidence type="ECO:0000313" key="3">
    <source>
        <dbReference type="EMBL" id="CEM39376.1"/>
    </source>
</evidence>
<dbReference type="Proteomes" id="UP000041254">
    <property type="component" value="Unassembled WGS sequence"/>
</dbReference>
<dbReference type="EMBL" id="CDMY01001036">
    <property type="protein sequence ID" value="CEM39376.1"/>
    <property type="molecule type" value="Genomic_DNA"/>
</dbReference>
<reference evidence="3 4" key="1">
    <citation type="submission" date="2014-11" db="EMBL/GenBank/DDBJ databases">
        <authorList>
            <person name="Zhu J."/>
            <person name="Qi W."/>
            <person name="Song R."/>
        </authorList>
    </citation>
    <scope>NUCLEOTIDE SEQUENCE [LARGE SCALE GENOMIC DNA]</scope>
</reference>
<gene>
    <name evidence="3" type="ORF">Vbra_19644</name>
</gene>
<dbReference type="InParanoid" id="A0A0G4H6R5"/>
<keyword evidence="2" id="KW-1133">Transmembrane helix</keyword>
<organism evidence="3 4">
    <name type="scientific">Vitrella brassicaformis (strain CCMP3155)</name>
    <dbReference type="NCBI Taxonomy" id="1169540"/>
    <lineage>
        <taxon>Eukaryota</taxon>
        <taxon>Sar</taxon>
        <taxon>Alveolata</taxon>
        <taxon>Colpodellida</taxon>
        <taxon>Vitrellaceae</taxon>
        <taxon>Vitrella</taxon>
    </lineage>
</organism>
<feature type="transmembrane region" description="Helical" evidence="2">
    <location>
        <begin position="171"/>
        <end position="191"/>
    </location>
</feature>
<feature type="region of interest" description="Disordered" evidence="1">
    <location>
        <begin position="1"/>
        <end position="25"/>
    </location>
</feature>